<dbReference type="PANTHER" id="PTHR43861">
    <property type="entry name" value="TRANS-ACONITATE 2-METHYLTRANSFERASE-RELATED"/>
    <property type="match status" value="1"/>
</dbReference>
<keyword evidence="2" id="KW-0489">Methyltransferase</keyword>
<dbReference type="Gene3D" id="3.40.50.150">
    <property type="entry name" value="Vaccinia Virus protein VP39"/>
    <property type="match status" value="1"/>
</dbReference>
<organism evidence="2 3">
    <name type="scientific">Geodermatophilus amargosae</name>
    <dbReference type="NCBI Taxonomy" id="1296565"/>
    <lineage>
        <taxon>Bacteria</taxon>
        <taxon>Bacillati</taxon>
        <taxon>Actinomycetota</taxon>
        <taxon>Actinomycetes</taxon>
        <taxon>Geodermatophilales</taxon>
        <taxon>Geodermatophilaceae</taxon>
        <taxon>Geodermatophilus</taxon>
    </lineage>
</organism>
<dbReference type="STRING" id="1296565.SAMN05660657_04827"/>
<dbReference type="GO" id="GO:0032259">
    <property type="term" value="P:methylation"/>
    <property type="evidence" value="ECO:0007669"/>
    <property type="project" value="UniProtKB-KW"/>
</dbReference>
<evidence type="ECO:0000313" key="2">
    <source>
        <dbReference type="EMBL" id="SFU02450.1"/>
    </source>
</evidence>
<dbReference type="EMBL" id="FPBA01000026">
    <property type="protein sequence ID" value="SFU02450.1"/>
    <property type="molecule type" value="Genomic_DNA"/>
</dbReference>
<name>A0A1I7CSM4_9ACTN</name>
<dbReference type="PANTHER" id="PTHR43861:SF3">
    <property type="entry name" value="PUTATIVE (AFU_ORTHOLOGUE AFUA_2G14390)-RELATED"/>
    <property type="match status" value="1"/>
</dbReference>
<keyword evidence="1" id="KW-0808">Transferase</keyword>
<dbReference type="OrthoDB" id="9805171at2"/>
<dbReference type="GO" id="GO:0008168">
    <property type="term" value="F:methyltransferase activity"/>
    <property type="evidence" value="ECO:0007669"/>
    <property type="project" value="UniProtKB-KW"/>
</dbReference>
<gene>
    <name evidence="2" type="ORF">SAMN05660657_04827</name>
</gene>
<reference evidence="3" key="1">
    <citation type="submission" date="2016-10" db="EMBL/GenBank/DDBJ databases">
        <authorList>
            <person name="Varghese N."/>
            <person name="Submissions S."/>
        </authorList>
    </citation>
    <scope>NUCLEOTIDE SEQUENCE [LARGE SCALE GENOMIC DNA]</scope>
    <source>
        <strain evidence="3">DSM 46136</strain>
    </source>
</reference>
<dbReference type="RefSeq" id="WP_093583602.1">
    <property type="nucleotide sequence ID" value="NZ_FPBA01000026.1"/>
</dbReference>
<sequence length="234" mass="25426">MDWDTYAQTYRQLDDESTVPPLLRRVLDGSSGTLIDVGCGEGALLDRLRAGYGDAWTLTGYEVSGVRAEMARSHGHTVHTSPDGVVPVEDGSFDVATASHVIEHVPDDGVFARELLRITRPGGFVYVETPVKLPGAWYFRRNPQAGWVLDSTHVREYRSAAAVNEVLAGAGLTVVAEDLTPISYPLAAAGLLVRRVLRLPQSTKRPSGLAARSVSIPRYRQQAVLTQRPEPPVA</sequence>
<dbReference type="Pfam" id="PF13489">
    <property type="entry name" value="Methyltransf_23"/>
    <property type="match status" value="1"/>
</dbReference>
<dbReference type="SUPFAM" id="SSF53335">
    <property type="entry name" value="S-adenosyl-L-methionine-dependent methyltransferases"/>
    <property type="match status" value="1"/>
</dbReference>
<dbReference type="AlphaFoldDB" id="A0A1I7CSM4"/>
<dbReference type="InterPro" id="IPR029063">
    <property type="entry name" value="SAM-dependent_MTases_sf"/>
</dbReference>
<keyword evidence="3" id="KW-1185">Reference proteome</keyword>
<protein>
    <submittedName>
        <fullName evidence="2">2-polyprenyl-3-methyl-5-hydroxy-6-metoxy-1,4-benzoquinol methylase</fullName>
    </submittedName>
</protein>
<accession>A0A1I7CSM4</accession>
<dbReference type="CDD" id="cd02440">
    <property type="entry name" value="AdoMet_MTases"/>
    <property type="match status" value="1"/>
</dbReference>
<proteinExistence type="predicted"/>
<evidence type="ECO:0000313" key="3">
    <source>
        <dbReference type="Proteomes" id="UP000199546"/>
    </source>
</evidence>
<dbReference type="Proteomes" id="UP000199546">
    <property type="component" value="Unassembled WGS sequence"/>
</dbReference>
<evidence type="ECO:0000256" key="1">
    <source>
        <dbReference type="ARBA" id="ARBA00022679"/>
    </source>
</evidence>